<accession>A0A2T0BEP3</accession>
<protein>
    <recommendedName>
        <fullName evidence="4">YtxH-like protein</fullName>
    </recommendedName>
</protein>
<evidence type="ECO:0008006" key="4">
    <source>
        <dbReference type="Google" id="ProtNLM"/>
    </source>
</evidence>
<evidence type="ECO:0000313" key="3">
    <source>
        <dbReference type="Proteomes" id="UP000239471"/>
    </source>
</evidence>
<proteinExistence type="predicted"/>
<dbReference type="EMBL" id="PVXQ01000017">
    <property type="protein sequence ID" value="PRR82349.1"/>
    <property type="molecule type" value="Genomic_DNA"/>
</dbReference>
<reference evidence="2 3" key="1">
    <citation type="submission" date="2018-03" db="EMBL/GenBank/DDBJ databases">
        <title>Genome sequence of Clostridium vincentii DSM 10228.</title>
        <authorList>
            <person name="Poehlein A."/>
            <person name="Daniel R."/>
        </authorList>
    </citation>
    <scope>NUCLEOTIDE SEQUENCE [LARGE SCALE GENOMIC DNA]</scope>
    <source>
        <strain evidence="2 3">DSM 10228</strain>
    </source>
</reference>
<feature type="transmembrane region" description="Helical" evidence="1">
    <location>
        <begin position="6"/>
        <end position="26"/>
    </location>
</feature>
<dbReference type="AlphaFoldDB" id="A0A2T0BEP3"/>
<dbReference type="Proteomes" id="UP000239471">
    <property type="component" value="Unassembled WGS sequence"/>
</dbReference>
<name>A0A2T0BEP3_9CLOT</name>
<evidence type="ECO:0000256" key="1">
    <source>
        <dbReference type="SAM" id="Phobius"/>
    </source>
</evidence>
<gene>
    <name evidence="2" type="ORF">CLVI_18550</name>
</gene>
<keyword evidence="1" id="KW-0812">Transmembrane</keyword>
<keyword evidence="3" id="KW-1185">Reference proteome</keyword>
<dbReference type="RefSeq" id="WP_146127319.1">
    <property type="nucleotide sequence ID" value="NZ_PVXQ01000017.1"/>
</dbReference>
<evidence type="ECO:0000313" key="2">
    <source>
        <dbReference type="EMBL" id="PRR82349.1"/>
    </source>
</evidence>
<dbReference type="OrthoDB" id="1934488at2"/>
<keyword evidence="1" id="KW-1133">Transmembrane helix</keyword>
<keyword evidence="1" id="KW-0472">Membrane</keyword>
<comment type="caution">
    <text evidence="2">The sequence shown here is derived from an EMBL/GenBank/DDBJ whole genome shotgun (WGS) entry which is preliminary data.</text>
</comment>
<organism evidence="2 3">
    <name type="scientific">Clostridium vincentii</name>
    <dbReference type="NCBI Taxonomy" id="52704"/>
    <lineage>
        <taxon>Bacteria</taxon>
        <taxon>Bacillati</taxon>
        <taxon>Bacillota</taxon>
        <taxon>Clostridia</taxon>
        <taxon>Eubacteriales</taxon>
        <taxon>Clostridiaceae</taxon>
        <taxon>Clostridium</taxon>
    </lineage>
</organism>
<sequence length="56" mass="6222">MNRYINGMIAGIVVGATVGIMVLPQLDRKTQKSVRRAGKKIIDIAEDSYDSVREMI</sequence>